<dbReference type="Gene3D" id="3.20.190.10">
    <property type="entry name" value="MutM-like, N-terminal"/>
    <property type="match status" value="1"/>
</dbReference>
<dbReference type="Proteomes" id="UP000799750">
    <property type="component" value="Unassembled WGS sequence"/>
</dbReference>
<evidence type="ECO:0000256" key="3">
    <source>
        <dbReference type="ARBA" id="ARBA00022763"/>
    </source>
</evidence>
<keyword evidence="6" id="KW-0234">DNA repair</keyword>
<gene>
    <name evidence="12" type="ORF">BU16DRAFT_508793</name>
</gene>
<evidence type="ECO:0000256" key="5">
    <source>
        <dbReference type="ARBA" id="ARBA00023125"/>
    </source>
</evidence>
<dbReference type="SMART" id="SM01232">
    <property type="entry name" value="H2TH"/>
    <property type="match status" value="1"/>
</dbReference>
<evidence type="ECO:0000256" key="10">
    <source>
        <dbReference type="SAM" id="MobiDB-lite"/>
    </source>
</evidence>
<dbReference type="FunFam" id="1.10.8.50:FF:000009">
    <property type="entry name" value="Formamidopyrimidine-DNA glycosylase"/>
    <property type="match status" value="1"/>
</dbReference>
<dbReference type="PANTHER" id="PTHR22993:SF9">
    <property type="entry name" value="FORMAMIDOPYRIMIDINE-DNA GLYCOSYLASE"/>
    <property type="match status" value="1"/>
</dbReference>
<evidence type="ECO:0000256" key="9">
    <source>
        <dbReference type="ARBA" id="ARBA00023295"/>
    </source>
</evidence>
<evidence type="ECO:0000259" key="11">
    <source>
        <dbReference type="PROSITE" id="PS51068"/>
    </source>
</evidence>
<evidence type="ECO:0000256" key="2">
    <source>
        <dbReference type="ARBA" id="ARBA00009409"/>
    </source>
</evidence>
<dbReference type="Gene3D" id="1.10.8.50">
    <property type="match status" value="1"/>
</dbReference>
<dbReference type="GO" id="GO:0016829">
    <property type="term" value="F:lyase activity"/>
    <property type="evidence" value="ECO:0007669"/>
    <property type="project" value="UniProtKB-KW"/>
</dbReference>
<reference evidence="12" key="1">
    <citation type="journal article" date="2020" name="Stud. Mycol.">
        <title>101 Dothideomycetes genomes: a test case for predicting lifestyles and emergence of pathogens.</title>
        <authorList>
            <person name="Haridas S."/>
            <person name="Albert R."/>
            <person name="Binder M."/>
            <person name="Bloem J."/>
            <person name="Labutti K."/>
            <person name="Salamov A."/>
            <person name="Andreopoulos B."/>
            <person name="Baker S."/>
            <person name="Barry K."/>
            <person name="Bills G."/>
            <person name="Bluhm B."/>
            <person name="Cannon C."/>
            <person name="Castanera R."/>
            <person name="Culley D."/>
            <person name="Daum C."/>
            <person name="Ezra D."/>
            <person name="Gonzalez J."/>
            <person name="Henrissat B."/>
            <person name="Kuo A."/>
            <person name="Liang C."/>
            <person name="Lipzen A."/>
            <person name="Lutzoni F."/>
            <person name="Magnuson J."/>
            <person name="Mondo S."/>
            <person name="Nolan M."/>
            <person name="Ohm R."/>
            <person name="Pangilinan J."/>
            <person name="Park H.-J."/>
            <person name="Ramirez L."/>
            <person name="Alfaro M."/>
            <person name="Sun H."/>
            <person name="Tritt A."/>
            <person name="Yoshinaga Y."/>
            <person name="Zwiers L.-H."/>
            <person name="Turgeon B."/>
            <person name="Goodwin S."/>
            <person name="Spatafora J."/>
            <person name="Crous P."/>
            <person name="Grigoriev I."/>
        </authorList>
    </citation>
    <scope>NUCLEOTIDE SEQUENCE</scope>
    <source>
        <strain evidence="12">CBS 269.34</strain>
    </source>
</reference>
<dbReference type="GO" id="GO:0005634">
    <property type="term" value="C:nucleus"/>
    <property type="evidence" value="ECO:0007669"/>
    <property type="project" value="TreeGrafter"/>
</dbReference>
<feature type="compositionally biased region" description="Polar residues" evidence="10">
    <location>
        <begin position="369"/>
        <end position="378"/>
    </location>
</feature>
<dbReference type="PROSITE" id="PS51068">
    <property type="entry name" value="FPG_CAT"/>
    <property type="match status" value="1"/>
</dbReference>
<proteinExistence type="inferred from homology"/>
<dbReference type="AlphaFoldDB" id="A0A6A6QV60"/>
<comment type="catalytic activity">
    <reaction evidence="1">
        <text>Hydrolysis of DNA containing ring-opened 7-methylguanine residues, releasing 2,6-diamino-4-hydroxy-5-(N-methyl)formamidopyrimidine.</text>
        <dbReference type="EC" id="3.2.2.23"/>
    </reaction>
</comment>
<dbReference type="GO" id="GO:0008270">
    <property type="term" value="F:zinc ion binding"/>
    <property type="evidence" value="ECO:0007669"/>
    <property type="project" value="InterPro"/>
</dbReference>
<keyword evidence="7" id="KW-0456">Lyase</keyword>
<dbReference type="CDD" id="cd08972">
    <property type="entry name" value="PF_Nei_N"/>
    <property type="match status" value="1"/>
</dbReference>
<keyword evidence="8" id="KW-0511">Multifunctional enzyme</keyword>
<protein>
    <recommendedName>
        <fullName evidence="11">Formamidopyrimidine-DNA glycosylase catalytic domain-containing protein</fullName>
    </recommendedName>
</protein>
<dbReference type="SMART" id="SM00898">
    <property type="entry name" value="Fapy_DNA_glyco"/>
    <property type="match status" value="1"/>
</dbReference>
<dbReference type="GO" id="GO:0003906">
    <property type="term" value="F:DNA-(apurinic or apyrimidinic site) endonuclease activity"/>
    <property type="evidence" value="ECO:0007669"/>
    <property type="project" value="InterPro"/>
</dbReference>
<dbReference type="GO" id="GO:0008534">
    <property type="term" value="F:oxidized purine nucleobase lesion DNA N-glycosylase activity"/>
    <property type="evidence" value="ECO:0007669"/>
    <property type="project" value="UniProtKB-EC"/>
</dbReference>
<feature type="compositionally biased region" description="Basic residues" evidence="10">
    <location>
        <begin position="394"/>
        <end position="403"/>
    </location>
</feature>
<dbReference type="GO" id="GO:0006284">
    <property type="term" value="P:base-excision repair"/>
    <property type="evidence" value="ECO:0007669"/>
    <property type="project" value="InterPro"/>
</dbReference>
<keyword evidence="9" id="KW-0326">Glycosidase</keyword>
<dbReference type="InterPro" id="IPR015886">
    <property type="entry name" value="H2TH_FPG"/>
</dbReference>
<keyword evidence="4" id="KW-0378">Hydrolase</keyword>
<feature type="domain" description="Formamidopyrimidine-DNA glycosylase catalytic" evidence="11">
    <location>
        <begin position="2"/>
        <end position="135"/>
    </location>
</feature>
<feature type="region of interest" description="Disordered" evidence="10">
    <location>
        <begin position="287"/>
        <end position="403"/>
    </location>
</feature>
<evidence type="ECO:0000256" key="1">
    <source>
        <dbReference type="ARBA" id="ARBA00001668"/>
    </source>
</evidence>
<dbReference type="OrthoDB" id="444592at2759"/>
<dbReference type="PANTHER" id="PTHR22993">
    <property type="entry name" value="FORMAMIDOPYRIMIDINE-DNA GLYCOSYLASE"/>
    <property type="match status" value="1"/>
</dbReference>
<dbReference type="Pfam" id="PF01149">
    <property type="entry name" value="Fapy_DNA_glyco"/>
    <property type="match status" value="1"/>
</dbReference>
<evidence type="ECO:0000256" key="4">
    <source>
        <dbReference type="ARBA" id="ARBA00022801"/>
    </source>
</evidence>
<feature type="compositionally biased region" description="Basic and acidic residues" evidence="10">
    <location>
        <begin position="379"/>
        <end position="393"/>
    </location>
</feature>
<evidence type="ECO:0000256" key="7">
    <source>
        <dbReference type="ARBA" id="ARBA00023239"/>
    </source>
</evidence>
<evidence type="ECO:0000313" key="13">
    <source>
        <dbReference type="Proteomes" id="UP000799750"/>
    </source>
</evidence>
<keyword evidence="13" id="KW-1185">Reference proteome</keyword>
<dbReference type="EMBL" id="MU004188">
    <property type="protein sequence ID" value="KAF2496032.1"/>
    <property type="molecule type" value="Genomic_DNA"/>
</dbReference>
<evidence type="ECO:0000313" key="12">
    <source>
        <dbReference type="EMBL" id="KAF2496032.1"/>
    </source>
</evidence>
<evidence type="ECO:0000256" key="6">
    <source>
        <dbReference type="ARBA" id="ARBA00023204"/>
    </source>
</evidence>
<keyword evidence="5" id="KW-0238">DNA-binding</keyword>
<dbReference type="InterPro" id="IPR012319">
    <property type="entry name" value="FPG_cat"/>
</dbReference>
<name>A0A6A6QV60_9PEZI</name>
<dbReference type="InterPro" id="IPR035937">
    <property type="entry name" value="FPG_N"/>
</dbReference>
<dbReference type="SUPFAM" id="SSF46946">
    <property type="entry name" value="S13-like H2TH domain"/>
    <property type="match status" value="1"/>
</dbReference>
<dbReference type="SUPFAM" id="SSF81624">
    <property type="entry name" value="N-terminal domain of MutM-like DNA repair proteins"/>
    <property type="match status" value="1"/>
</dbReference>
<organism evidence="12 13">
    <name type="scientific">Lophium mytilinum</name>
    <dbReference type="NCBI Taxonomy" id="390894"/>
    <lineage>
        <taxon>Eukaryota</taxon>
        <taxon>Fungi</taxon>
        <taxon>Dikarya</taxon>
        <taxon>Ascomycota</taxon>
        <taxon>Pezizomycotina</taxon>
        <taxon>Dothideomycetes</taxon>
        <taxon>Pleosporomycetidae</taxon>
        <taxon>Mytilinidiales</taxon>
        <taxon>Mytilinidiaceae</taxon>
        <taxon>Lophium</taxon>
    </lineage>
</organism>
<evidence type="ECO:0000256" key="8">
    <source>
        <dbReference type="ARBA" id="ARBA00023268"/>
    </source>
</evidence>
<accession>A0A6A6QV60</accession>
<dbReference type="GO" id="GO:0003684">
    <property type="term" value="F:damaged DNA binding"/>
    <property type="evidence" value="ECO:0007669"/>
    <property type="project" value="InterPro"/>
</dbReference>
<sequence length="403" mass="44890">MPEIGEIARIVHFLKKHVVGKTISAVKTQEDDIVYGKVGCSATAFSKAMTGKKVLDARQQGKYFWLVMSSPPHPLMHFGMTGWIKFSNDDNAHYRSNGVVKPEEAEWPPRFWKFILQIKEEPDCEVAFVDGRRLGRIRLVDVEGDMMRKTTPLKENGPDPVIDSDILTQEWLAKKLRSKKVPVKALLLDQANISGVGNWVGDEVLYQAKLHPEQYSNTFSDEQIQRLHDSLIDVCTTACTTLAESSKFPENWLMRHRWNKGKEGGDRLPNGEKIIFLKVGGRTSAVIPSVQKKTGPVSAGIKGEGDDDEDGVEEKKSKKAKGRGKAVDDEASPKSPAAKRGRKTKQPEPDSELSDEEEDEVKPKKKQKLATNGTARKTTKGDTSTKIKEETPGKRRSTRNSAG</sequence>
<keyword evidence="3" id="KW-0227">DNA damage</keyword>
<feature type="compositionally biased region" description="Acidic residues" evidence="10">
    <location>
        <begin position="349"/>
        <end position="360"/>
    </location>
</feature>
<dbReference type="Pfam" id="PF06831">
    <property type="entry name" value="H2TH"/>
    <property type="match status" value="1"/>
</dbReference>
<comment type="similarity">
    <text evidence="2">Belongs to the FPG family.</text>
</comment>
<dbReference type="InterPro" id="IPR010979">
    <property type="entry name" value="Ribosomal_uS13-like_H2TH"/>
</dbReference>